<evidence type="ECO:0000259" key="1">
    <source>
        <dbReference type="Pfam" id="PF12904"/>
    </source>
</evidence>
<dbReference type="Pfam" id="PF12904">
    <property type="entry name" value="Collagen_bind_2"/>
    <property type="match status" value="1"/>
</dbReference>
<feature type="domain" description="Putative collagen-binding" evidence="1">
    <location>
        <begin position="29"/>
        <end position="113"/>
    </location>
</feature>
<dbReference type="STRING" id="1642647.PSM36_3050"/>
<dbReference type="RefSeq" id="WP_076931594.1">
    <property type="nucleotide sequence ID" value="NZ_LT605205.1"/>
</dbReference>
<proteinExistence type="predicted"/>
<dbReference type="AlphaFoldDB" id="A0A1R3T6X1"/>
<sequence length="116" mass="13207">MFKTKLTVHLFLTIILIMCGTGKAISQALLNQPGEDLARMALAKSRDGTFAVVYIPAQGSAKIDMSFFKSNIRVQWFDPRNNDYYPVEGLFDNRDSVHFSPSQNNDEDWVLLMRCD</sequence>
<dbReference type="EMBL" id="LT605205">
    <property type="protein sequence ID" value="SCD21839.1"/>
    <property type="molecule type" value="Genomic_DNA"/>
</dbReference>
<name>A0A1R3T6X1_9BACT</name>
<dbReference type="InterPro" id="IPR024749">
    <property type="entry name" value="Collagen-bd_put"/>
</dbReference>
<accession>A0A1R3T6X1</accession>
<dbReference type="Proteomes" id="UP000187464">
    <property type="component" value="Chromosome I"/>
</dbReference>
<reference evidence="2 3" key="1">
    <citation type="submission" date="2016-08" db="EMBL/GenBank/DDBJ databases">
        <authorList>
            <person name="Seilhamer J.J."/>
        </authorList>
    </citation>
    <scope>NUCLEOTIDE SEQUENCE [LARGE SCALE GENOMIC DNA]</scope>
    <source>
        <strain evidence="2">M3/6</strain>
    </source>
</reference>
<organism evidence="2 3">
    <name type="scientific">Proteiniphilum saccharofermentans</name>
    <dbReference type="NCBI Taxonomy" id="1642647"/>
    <lineage>
        <taxon>Bacteria</taxon>
        <taxon>Pseudomonadati</taxon>
        <taxon>Bacteroidota</taxon>
        <taxon>Bacteroidia</taxon>
        <taxon>Bacteroidales</taxon>
        <taxon>Dysgonomonadaceae</taxon>
        <taxon>Proteiniphilum</taxon>
    </lineage>
</organism>
<evidence type="ECO:0000313" key="3">
    <source>
        <dbReference type="Proteomes" id="UP000187464"/>
    </source>
</evidence>
<gene>
    <name evidence="2" type="ORF">PSM36_3050</name>
</gene>
<evidence type="ECO:0000313" key="2">
    <source>
        <dbReference type="EMBL" id="SCD21839.1"/>
    </source>
</evidence>
<protein>
    <submittedName>
        <fullName evidence="2">Putative secreted protein</fullName>
    </submittedName>
</protein>
<dbReference type="KEGG" id="psac:PSM36_3050"/>
<keyword evidence="3" id="KW-1185">Reference proteome</keyword>